<evidence type="ECO:0000313" key="4">
    <source>
        <dbReference type="Proteomes" id="UP001489004"/>
    </source>
</evidence>
<sequence>MRTLRSPGSFLTARGVQALIALPLLLAVFALSLQWGGGHSQEHQQLVLAGGFPGSFPGRDKQDFVQVTTRSLGQEQPHKTAEAKPDDAAYQPQNDKVSELWRPGNSWKPGGFNTNGPQLAFITTTSDSFKQIKLWVQYHQAVGVAKFYLFVDGQAARPEVSAALRGIPGVEVIPRDENLKYAQAHSRIWNETWLSAFFHKPCNHELFVLQSLNMEAGIQLAKRDKMDWVLHIDTDELMWPGGAPEYNLQRVLETYDADVDLVVFPNYESLPERDDVTDPFTEVTLFKRNYHHVVSDAYFKSYHSVARGNPNYFITYGNGKSAARVQPGLRPNGAHRWYSYVKTPREETSDQAAVLHFTYNRFQDLKSRRDRCDCAPTEEDAKRCFILPFDRMAFLAASLKSDTELMEWFRERLVWNDPKVVIDLLRNGLFVRLYTPQVLNGFQLVKLSVPADIDWDDQEQVKAGYYPAVEELLKQVTGATRVHIFDNTARHGHIKDPKDPLILPRRPVSRVHVDYTVKSGAGRLNDLLPDEADSLRRTPFAIVQVWRPLRGPVQDSALGIIDASTVAKEDLLPSTLHFPGRTGYTYQVAANPNHRWYYTKGMNADEAYVFVCYDSRKGRARFTPHTGFIDHSAPADAPPRESIEIRSYCFFEDLEPQEYAEDL</sequence>
<reference evidence="3 4" key="1">
    <citation type="journal article" date="2024" name="Nat. Commun.">
        <title>Phylogenomics reveals the evolutionary origins of lichenization in chlorophyte algae.</title>
        <authorList>
            <person name="Puginier C."/>
            <person name="Libourel C."/>
            <person name="Otte J."/>
            <person name="Skaloud P."/>
            <person name="Haon M."/>
            <person name="Grisel S."/>
            <person name="Petersen M."/>
            <person name="Berrin J.G."/>
            <person name="Delaux P.M."/>
            <person name="Dal Grande F."/>
            <person name="Keller J."/>
        </authorList>
    </citation>
    <scope>NUCLEOTIDE SEQUENCE [LARGE SCALE GENOMIC DNA]</scope>
    <source>
        <strain evidence="3 4">SAG 2043</strain>
    </source>
</reference>
<dbReference type="GO" id="GO:0009737">
    <property type="term" value="P:response to abscisic acid"/>
    <property type="evidence" value="ECO:0007669"/>
    <property type="project" value="InterPro"/>
</dbReference>
<feature type="compositionally biased region" description="Basic and acidic residues" evidence="2">
    <location>
        <begin position="76"/>
        <end position="87"/>
    </location>
</feature>
<dbReference type="PANTHER" id="PTHR46701:SF7">
    <property type="entry name" value="GLYCOSYLTRANSFERASE-LIKE KOBITO 1"/>
    <property type="match status" value="1"/>
</dbReference>
<evidence type="ECO:0000256" key="2">
    <source>
        <dbReference type="SAM" id="MobiDB-lite"/>
    </source>
</evidence>
<gene>
    <name evidence="3" type="ORF">WJX72_011143</name>
</gene>
<proteinExistence type="inferred from homology"/>
<dbReference type="Proteomes" id="UP001489004">
    <property type="component" value="Unassembled WGS sequence"/>
</dbReference>
<dbReference type="AlphaFoldDB" id="A0AAW1PIF4"/>
<evidence type="ECO:0008006" key="5">
    <source>
        <dbReference type="Google" id="ProtNLM"/>
    </source>
</evidence>
<dbReference type="GO" id="GO:0016491">
    <property type="term" value="F:oxidoreductase activity"/>
    <property type="evidence" value="ECO:0007669"/>
    <property type="project" value="InterPro"/>
</dbReference>
<protein>
    <recommendedName>
        <fullName evidence="5">Glycosyltransferase family 92 protein</fullName>
    </recommendedName>
</protein>
<accession>A0AAW1PIF4</accession>
<dbReference type="PANTHER" id="PTHR46701">
    <property type="entry name" value="GLYCOSYLTRANSFERASE-LIKE KOBITO 1"/>
    <property type="match status" value="1"/>
</dbReference>
<dbReference type="NCBIfam" id="NF041278">
    <property type="entry name" value="CmcJ_NvfI_EfuI"/>
    <property type="match status" value="1"/>
</dbReference>
<dbReference type="GO" id="GO:0030244">
    <property type="term" value="P:cellulose biosynthetic process"/>
    <property type="evidence" value="ECO:0007669"/>
    <property type="project" value="InterPro"/>
</dbReference>
<dbReference type="EMBL" id="JALJOR010000011">
    <property type="protein sequence ID" value="KAK9809196.1"/>
    <property type="molecule type" value="Genomic_DNA"/>
</dbReference>
<dbReference type="InterPro" id="IPR044053">
    <property type="entry name" value="AsaB-like"/>
</dbReference>
<comment type="caution">
    <text evidence="3">The sequence shown here is derived from an EMBL/GenBank/DDBJ whole genome shotgun (WGS) entry which is preliminary data.</text>
</comment>
<name>A0AAW1PIF4_9CHLO</name>
<evidence type="ECO:0000256" key="1">
    <source>
        <dbReference type="ARBA" id="ARBA00023604"/>
    </source>
</evidence>
<comment type="similarity">
    <text evidence="1">Belongs to the asaB hydroxylase/desaturase family.</text>
</comment>
<evidence type="ECO:0000313" key="3">
    <source>
        <dbReference type="EMBL" id="KAK9809196.1"/>
    </source>
</evidence>
<keyword evidence="4" id="KW-1185">Reference proteome</keyword>
<feature type="region of interest" description="Disordered" evidence="2">
    <location>
        <begin position="69"/>
        <end position="95"/>
    </location>
</feature>
<organism evidence="3 4">
    <name type="scientific">[Myrmecia] bisecta</name>
    <dbReference type="NCBI Taxonomy" id="41462"/>
    <lineage>
        <taxon>Eukaryota</taxon>
        <taxon>Viridiplantae</taxon>
        <taxon>Chlorophyta</taxon>
        <taxon>core chlorophytes</taxon>
        <taxon>Trebouxiophyceae</taxon>
        <taxon>Trebouxiales</taxon>
        <taxon>Trebouxiaceae</taxon>
        <taxon>Myrmecia</taxon>
    </lineage>
</organism>
<dbReference type="InterPro" id="IPR044224">
    <property type="entry name" value="KOBITO1-like"/>
</dbReference>